<feature type="compositionally biased region" description="Basic and acidic residues" evidence="1">
    <location>
        <begin position="85"/>
        <end position="133"/>
    </location>
</feature>
<keyword evidence="4" id="KW-1185">Reference proteome</keyword>
<protein>
    <submittedName>
        <fullName evidence="3">Uncharacterized protein</fullName>
    </submittedName>
</protein>
<evidence type="ECO:0000313" key="3">
    <source>
        <dbReference type="EMBL" id="SDT14525.1"/>
    </source>
</evidence>
<feature type="region of interest" description="Disordered" evidence="1">
    <location>
        <begin position="1"/>
        <end position="37"/>
    </location>
</feature>
<keyword evidence="2" id="KW-0812">Transmembrane</keyword>
<evidence type="ECO:0000313" key="4">
    <source>
        <dbReference type="Proteomes" id="UP000198688"/>
    </source>
</evidence>
<reference evidence="3 4" key="1">
    <citation type="submission" date="2016-10" db="EMBL/GenBank/DDBJ databases">
        <authorList>
            <person name="de Groot N.N."/>
        </authorList>
    </citation>
    <scope>NUCLEOTIDE SEQUENCE [LARGE SCALE GENOMIC DNA]</scope>
    <source>
        <strain evidence="3 4">DSM 43941</strain>
    </source>
</reference>
<dbReference type="AlphaFoldDB" id="A0A1H1XZI2"/>
<keyword evidence="2" id="KW-1133">Transmembrane helix</keyword>
<accession>A0A1H1XZI2</accession>
<name>A0A1H1XZI2_9ACTN</name>
<evidence type="ECO:0000256" key="1">
    <source>
        <dbReference type="SAM" id="MobiDB-lite"/>
    </source>
</evidence>
<feature type="region of interest" description="Disordered" evidence="1">
    <location>
        <begin position="82"/>
        <end position="147"/>
    </location>
</feature>
<keyword evidence="2" id="KW-0472">Membrane</keyword>
<sequence>MSDQMPRTPDDDTAAFVADSEPKAVPAAPEPAPTAPVAAAAVPAGPAVSRWRGRRVPVLVAGAALVLGMVLGGGVVGAAALIGGHHGEDRGGHISREGRPGARGGDHARDGERGPRPGGNRERDGRGPGRDGQDTPAPVPSAVAPSA</sequence>
<dbReference type="Proteomes" id="UP000198688">
    <property type="component" value="Chromosome I"/>
</dbReference>
<dbReference type="EMBL" id="LT629758">
    <property type="protein sequence ID" value="SDT14525.1"/>
    <property type="molecule type" value="Genomic_DNA"/>
</dbReference>
<proteinExistence type="predicted"/>
<feature type="transmembrane region" description="Helical" evidence="2">
    <location>
        <begin position="58"/>
        <end position="82"/>
    </location>
</feature>
<organism evidence="3 4">
    <name type="scientific">Actinoplanes derwentensis</name>
    <dbReference type="NCBI Taxonomy" id="113562"/>
    <lineage>
        <taxon>Bacteria</taxon>
        <taxon>Bacillati</taxon>
        <taxon>Actinomycetota</taxon>
        <taxon>Actinomycetes</taxon>
        <taxon>Micromonosporales</taxon>
        <taxon>Micromonosporaceae</taxon>
        <taxon>Actinoplanes</taxon>
    </lineage>
</organism>
<gene>
    <name evidence="3" type="ORF">SAMN04489716_2646</name>
</gene>
<evidence type="ECO:0000256" key="2">
    <source>
        <dbReference type="SAM" id="Phobius"/>
    </source>
</evidence>
<dbReference type="STRING" id="113562.SAMN04489716_2646"/>
<dbReference type="RefSeq" id="WP_092544649.1">
    <property type="nucleotide sequence ID" value="NZ_BOMJ01000092.1"/>
</dbReference>